<organism evidence="2 3">
    <name type="scientific">Steinernema carpocapsae</name>
    <name type="common">Entomopathogenic nematode</name>
    <dbReference type="NCBI Taxonomy" id="34508"/>
    <lineage>
        <taxon>Eukaryota</taxon>
        <taxon>Metazoa</taxon>
        <taxon>Ecdysozoa</taxon>
        <taxon>Nematoda</taxon>
        <taxon>Chromadorea</taxon>
        <taxon>Rhabditida</taxon>
        <taxon>Tylenchina</taxon>
        <taxon>Panagrolaimomorpha</taxon>
        <taxon>Strongyloidoidea</taxon>
        <taxon>Steinernematidae</taxon>
        <taxon>Steinernema</taxon>
    </lineage>
</organism>
<reference evidence="2 3" key="1">
    <citation type="journal article" date="2015" name="Genome Biol.">
        <title>Comparative genomics of Steinernema reveals deeply conserved gene regulatory networks.</title>
        <authorList>
            <person name="Dillman A.R."/>
            <person name="Macchietto M."/>
            <person name="Porter C.F."/>
            <person name="Rogers A."/>
            <person name="Williams B."/>
            <person name="Antoshechkin I."/>
            <person name="Lee M.M."/>
            <person name="Goodwin Z."/>
            <person name="Lu X."/>
            <person name="Lewis E.E."/>
            <person name="Goodrich-Blair H."/>
            <person name="Stock S.P."/>
            <person name="Adams B.J."/>
            <person name="Sternberg P.W."/>
            <person name="Mortazavi A."/>
        </authorList>
    </citation>
    <scope>NUCLEOTIDE SEQUENCE [LARGE SCALE GENOMIC DNA]</scope>
    <source>
        <strain evidence="2 3">ALL</strain>
    </source>
</reference>
<reference evidence="2 3" key="2">
    <citation type="journal article" date="2019" name="G3 (Bethesda)">
        <title>Hybrid Assembly of the Genome of the Entomopathogenic Nematode Steinernema carpocapsae Identifies the X-Chromosome.</title>
        <authorList>
            <person name="Serra L."/>
            <person name="Macchietto M."/>
            <person name="Macias-Munoz A."/>
            <person name="McGill C.J."/>
            <person name="Rodriguez I.M."/>
            <person name="Rodriguez B."/>
            <person name="Murad R."/>
            <person name="Mortazavi A."/>
        </authorList>
    </citation>
    <scope>NUCLEOTIDE SEQUENCE [LARGE SCALE GENOMIC DNA]</scope>
    <source>
        <strain evidence="2 3">ALL</strain>
    </source>
</reference>
<gene>
    <name evidence="2" type="ORF">L596_021306</name>
</gene>
<dbReference type="Proteomes" id="UP000298663">
    <property type="component" value="Unassembled WGS sequence"/>
</dbReference>
<evidence type="ECO:0000313" key="3">
    <source>
        <dbReference type="Proteomes" id="UP000298663"/>
    </source>
</evidence>
<protein>
    <submittedName>
        <fullName evidence="2">Uncharacterized protein</fullName>
    </submittedName>
</protein>
<feature type="region of interest" description="Disordered" evidence="1">
    <location>
        <begin position="1"/>
        <end position="31"/>
    </location>
</feature>
<sequence length="122" mass="13439">MAAANDRGRTDVAGPDKQRHHSRHDRISASHSTCERAIELAAHGKCIYSPEWNTITCSKEPDTVERAAKILLTSLDSLPTCDRIDRPLTDGMTRRIPVMSRMTTSSVWTGHVGSTAVICKSH</sequence>
<name>A0A4U5MIA1_STECR</name>
<evidence type="ECO:0000256" key="1">
    <source>
        <dbReference type="SAM" id="MobiDB-lite"/>
    </source>
</evidence>
<proteinExistence type="predicted"/>
<dbReference type="EMBL" id="AZBU02000007">
    <property type="protein sequence ID" value="TKR69109.1"/>
    <property type="molecule type" value="Genomic_DNA"/>
</dbReference>
<dbReference type="AlphaFoldDB" id="A0A4U5MIA1"/>
<comment type="caution">
    <text evidence="2">The sequence shown here is derived from an EMBL/GenBank/DDBJ whole genome shotgun (WGS) entry which is preliminary data.</text>
</comment>
<feature type="compositionally biased region" description="Basic and acidic residues" evidence="1">
    <location>
        <begin position="1"/>
        <end position="17"/>
    </location>
</feature>
<keyword evidence="3" id="KW-1185">Reference proteome</keyword>
<evidence type="ECO:0000313" key="2">
    <source>
        <dbReference type="EMBL" id="TKR69109.1"/>
    </source>
</evidence>
<accession>A0A4U5MIA1</accession>